<feature type="signal peptide" evidence="1">
    <location>
        <begin position="1"/>
        <end position="20"/>
    </location>
</feature>
<evidence type="ECO:0000313" key="3">
    <source>
        <dbReference type="Proteomes" id="UP000184480"/>
    </source>
</evidence>
<sequence length="229" mass="25009">MKVKLFFSIVFSLFTMTAFSQVGIGKTTSSATLDVAAIATDASTAEGFIAPRLTGNQLTAKNAQYGTAQNGTMVYVTEVASATTGKTKNIKSIGYYFYDATAESGAGLWIAFADETKEQFYVPTLLLPTDMYSLPDNTYYTAPATNRFTVNLFGLFKEQLGNPKASSNSIASLQTGSNTATDYYYFILYYDTTVYTSVSVTTAGVMTYYLVSGYTPSEKTFMNIMLREK</sequence>
<keyword evidence="3" id="KW-1185">Reference proteome</keyword>
<keyword evidence="1" id="KW-0732">Signal</keyword>
<name>A0A1M4TW37_9BACT</name>
<dbReference type="OrthoDB" id="996320at2"/>
<feature type="chain" id="PRO_5009907630" evidence="1">
    <location>
        <begin position="21"/>
        <end position="229"/>
    </location>
</feature>
<dbReference type="EMBL" id="FQUC01000001">
    <property type="protein sequence ID" value="SHE48662.1"/>
    <property type="molecule type" value="Genomic_DNA"/>
</dbReference>
<dbReference type="AlphaFoldDB" id="A0A1M4TW37"/>
<dbReference type="RefSeq" id="WP_062175518.1">
    <property type="nucleotide sequence ID" value="NZ_BBXL01000001.1"/>
</dbReference>
<evidence type="ECO:0000313" key="2">
    <source>
        <dbReference type="EMBL" id="SHE48662.1"/>
    </source>
</evidence>
<protein>
    <submittedName>
        <fullName evidence="2">Uncharacterized protein</fullName>
    </submittedName>
</protein>
<organism evidence="2 3">
    <name type="scientific">Dysgonomonas macrotermitis</name>
    <dbReference type="NCBI Taxonomy" id="1346286"/>
    <lineage>
        <taxon>Bacteria</taxon>
        <taxon>Pseudomonadati</taxon>
        <taxon>Bacteroidota</taxon>
        <taxon>Bacteroidia</taxon>
        <taxon>Bacteroidales</taxon>
        <taxon>Dysgonomonadaceae</taxon>
        <taxon>Dysgonomonas</taxon>
    </lineage>
</organism>
<proteinExistence type="predicted"/>
<accession>A0A1M4TW37</accession>
<gene>
    <name evidence="2" type="ORF">SAMN05444362_101436</name>
</gene>
<dbReference type="STRING" id="1346286.SAMN05444362_101436"/>
<reference evidence="3" key="1">
    <citation type="submission" date="2016-11" db="EMBL/GenBank/DDBJ databases">
        <authorList>
            <person name="Varghese N."/>
            <person name="Submissions S."/>
        </authorList>
    </citation>
    <scope>NUCLEOTIDE SEQUENCE [LARGE SCALE GENOMIC DNA]</scope>
    <source>
        <strain evidence="3">DSM 27370</strain>
    </source>
</reference>
<evidence type="ECO:0000256" key="1">
    <source>
        <dbReference type="SAM" id="SignalP"/>
    </source>
</evidence>
<dbReference type="Proteomes" id="UP000184480">
    <property type="component" value="Unassembled WGS sequence"/>
</dbReference>